<organism evidence="1 2">
    <name type="scientific">Hydatigena taeniaeformis</name>
    <name type="common">Feline tapeworm</name>
    <name type="synonym">Taenia taeniaeformis</name>
    <dbReference type="NCBI Taxonomy" id="6205"/>
    <lineage>
        <taxon>Eukaryota</taxon>
        <taxon>Metazoa</taxon>
        <taxon>Spiralia</taxon>
        <taxon>Lophotrochozoa</taxon>
        <taxon>Platyhelminthes</taxon>
        <taxon>Cestoda</taxon>
        <taxon>Eucestoda</taxon>
        <taxon>Cyclophyllidea</taxon>
        <taxon>Taeniidae</taxon>
        <taxon>Hydatigera</taxon>
    </lineage>
</organism>
<dbReference type="EMBL" id="UYWX01008667">
    <property type="protein sequence ID" value="VDM27503.1"/>
    <property type="molecule type" value="Genomic_DNA"/>
</dbReference>
<keyword evidence="2" id="KW-1185">Reference proteome</keyword>
<proteinExistence type="predicted"/>
<evidence type="ECO:0000313" key="2">
    <source>
        <dbReference type="Proteomes" id="UP000274429"/>
    </source>
</evidence>
<dbReference type="Proteomes" id="UP000274429">
    <property type="component" value="Unassembled WGS sequence"/>
</dbReference>
<gene>
    <name evidence="1" type="ORF">TTAC_LOCUS5712</name>
</gene>
<reference evidence="1 2" key="1">
    <citation type="submission" date="2018-11" db="EMBL/GenBank/DDBJ databases">
        <authorList>
            <consortium name="Pathogen Informatics"/>
        </authorList>
    </citation>
    <scope>NUCLEOTIDE SEQUENCE [LARGE SCALE GENOMIC DNA]</scope>
</reference>
<dbReference type="AlphaFoldDB" id="A0A3P7F1C1"/>
<dbReference type="UniPathway" id="UPA00378"/>
<sequence>MYLRLFDIFGARLDANMNVEAGALYSVDGAGSTVPIGPSSLGQLKRTSMVDAFELDLGGKVGPIPRGRYALEITATLTQKNTSKALLAGVVKSKIPLRVVSPLKVDKVHIKLSDSTKTIVDSP</sequence>
<accession>A0A3P7F1C1</accession>
<evidence type="ECO:0000313" key="1">
    <source>
        <dbReference type="EMBL" id="VDM27503.1"/>
    </source>
</evidence>
<name>A0A3P7F1C1_HYDTA</name>
<protein>
    <submittedName>
        <fullName evidence="1">Uncharacterized protein</fullName>
    </submittedName>
</protein>